<dbReference type="Proteomes" id="UP000254924">
    <property type="component" value="Unassembled WGS sequence"/>
</dbReference>
<accession>A0A380K9Y1</accession>
<gene>
    <name evidence="1" type="ORF">NCTC12224_01493</name>
</gene>
<protein>
    <submittedName>
        <fullName evidence="1">Uncharacterized protein</fullName>
    </submittedName>
</protein>
<organism evidence="1 2">
    <name type="scientific">Streptococcus hyointestinalis</name>
    <dbReference type="NCBI Taxonomy" id="1337"/>
    <lineage>
        <taxon>Bacteria</taxon>
        <taxon>Bacillati</taxon>
        <taxon>Bacillota</taxon>
        <taxon>Bacilli</taxon>
        <taxon>Lactobacillales</taxon>
        <taxon>Streptococcaceae</taxon>
        <taxon>Streptococcus</taxon>
    </lineage>
</organism>
<proteinExistence type="predicted"/>
<evidence type="ECO:0000313" key="2">
    <source>
        <dbReference type="Proteomes" id="UP000254924"/>
    </source>
</evidence>
<name>A0A380K9Y1_9STRE</name>
<dbReference type="AlphaFoldDB" id="A0A380K9Y1"/>
<evidence type="ECO:0000313" key="1">
    <source>
        <dbReference type="EMBL" id="SUN61504.1"/>
    </source>
</evidence>
<sequence length="42" mass="4731">MVKLLHNLAGLDKLYQTLMCWIGNHVRILMAGLTPSVTVNHK</sequence>
<keyword evidence="2" id="KW-1185">Reference proteome</keyword>
<dbReference type="EMBL" id="UHFN01000007">
    <property type="protein sequence ID" value="SUN61504.1"/>
    <property type="molecule type" value="Genomic_DNA"/>
</dbReference>
<reference evidence="1 2" key="1">
    <citation type="submission" date="2018-06" db="EMBL/GenBank/DDBJ databases">
        <authorList>
            <consortium name="Pathogen Informatics"/>
            <person name="Doyle S."/>
        </authorList>
    </citation>
    <scope>NUCLEOTIDE SEQUENCE [LARGE SCALE GENOMIC DNA]</scope>
    <source>
        <strain evidence="1 2">NCTC12224</strain>
    </source>
</reference>